<comment type="caution">
    <text evidence="1">The sequence shown here is derived from an EMBL/GenBank/DDBJ whole genome shotgun (WGS) entry which is preliminary data.</text>
</comment>
<dbReference type="InterPro" id="IPR029063">
    <property type="entry name" value="SAM-dependent_MTases_sf"/>
</dbReference>
<gene>
    <name evidence="1" type="ORF">IAA84_13665</name>
</gene>
<dbReference type="Proteomes" id="UP000824140">
    <property type="component" value="Unassembled WGS sequence"/>
</dbReference>
<protein>
    <submittedName>
        <fullName evidence="1">Uncharacterized protein</fullName>
    </submittedName>
</protein>
<dbReference type="AlphaFoldDB" id="A0A9D1G2T7"/>
<organism evidence="1 2">
    <name type="scientific">Candidatus Alectryocaccomicrobium excrementavium</name>
    <dbReference type="NCBI Taxonomy" id="2840668"/>
    <lineage>
        <taxon>Bacteria</taxon>
        <taxon>Bacillati</taxon>
        <taxon>Bacillota</taxon>
        <taxon>Clostridia</taxon>
        <taxon>Candidatus Alectryocaccomicrobium</taxon>
    </lineage>
</organism>
<evidence type="ECO:0000313" key="1">
    <source>
        <dbReference type="EMBL" id="HIS94054.1"/>
    </source>
</evidence>
<dbReference type="EMBL" id="DVJN01000265">
    <property type="protein sequence ID" value="HIS94054.1"/>
    <property type="molecule type" value="Genomic_DNA"/>
</dbReference>
<dbReference type="SUPFAM" id="SSF53335">
    <property type="entry name" value="S-adenosyl-L-methionine-dependent methyltransferases"/>
    <property type="match status" value="1"/>
</dbReference>
<evidence type="ECO:0000313" key="2">
    <source>
        <dbReference type="Proteomes" id="UP000824140"/>
    </source>
</evidence>
<reference evidence="1" key="1">
    <citation type="submission" date="2020-10" db="EMBL/GenBank/DDBJ databases">
        <authorList>
            <person name="Gilroy R."/>
        </authorList>
    </citation>
    <scope>NUCLEOTIDE SEQUENCE</scope>
    <source>
        <strain evidence="1">13766</strain>
    </source>
</reference>
<name>A0A9D1G2T7_9FIRM</name>
<reference evidence="1" key="2">
    <citation type="journal article" date="2021" name="PeerJ">
        <title>Extensive microbial diversity within the chicken gut microbiome revealed by metagenomics and culture.</title>
        <authorList>
            <person name="Gilroy R."/>
            <person name="Ravi A."/>
            <person name="Getino M."/>
            <person name="Pursley I."/>
            <person name="Horton D.L."/>
            <person name="Alikhan N.F."/>
            <person name="Baker D."/>
            <person name="Gharbi K."/>
            <person name="Hall N."/>
            <person name="Watson M."/>
            <person name="Adriaenssens E.M."/>
            <person name="Foster-Nyarko E."/>
            <person name="Jarju S."/>
            <person name="Secka A."/>
            <person name="Antonio M."/>
            <person name="Oren A."/>
            <person name="Chaudhuri R.R."/>
            <person name="La Ragione R."/>
            <person name="Hildebrand F."/>
            <person name="Pallen M.J."/>
        </authorList>
    </citation>
    <scope>NUCLEOTIDE SEQUENCE</scope>
    <source>
        <strain evidence="1">13766</strain>
    </source>
</reference>
<sequence>MGGCTGLADEAQTYPFAGYKAVLHAIYGRILASEAKAVLDIGFGTGVLAARLYEQGLEIYGWKRFASPPRRNPLSSGGIVCNDRRMAVKGWVK</sequence>
<accession>A0A9D1G2T7</accession>
<proteinExistence type="predicted"/>